<protein>
    <submittedName>
        <fullName evidence="2">Uncharacterized protein</fullName>
    </submittedName>
</protein>
<dbReference type="AlphaFoldDB" id="A0A0R2RQI7"/>
<proteinExistence type="predicted"/>
<sequence length="61" mass="6719">MHTDTDDLGEDLGGNKDSWFGESVQNPAKNAKIEQAVGKTGAPRVEQSFEREFQAEPEVRA</sequence>
<gene>
    <name evidence="2" type="ORF">ABR82_00540</name>
</gene>
<organism evidence="2 3">
    <name type="scientific">Verrucomicrobia subdivision 6 bacterium BACL9 MAG-120507-bin52</name>
    <dbReference type="NCBI Taxonomy" id="1655590"/>
    <lineage>
        <taxon>Bacteria</taxon>
        <taxon>Pseudomonadati</taxon>
        <taxon>Verrucomicrobiota</taxon>
        <taxon>Verrucomicrobiia</taxon>
        <taxon>Verrucomicrobiales</taxon>
        <taxon>Verrucomicrobia subdivision 6</taxon>
    </lineage>
</organism>
<evidence type="ECO:0000313" key="2">
    <source>
        <dbReference type="EMBL" id="KRO62701.1"/>
    </source>
</evidence>
<reference evidence="2 3" key="1">
    <citation type="submission" date="2015-10" db="EMBL/GenBank/DDBJ databases">
        <title>Metagenome-Assembled Genomes uncover a global brackish microbiome.</title>
        <authorList>
            <person name="Hugerth L.W."/>
            <person name="Larsson J."/>
            <person name="Alneberg J."/>
            <person name="Lindh M.V."/>
            <person name="Legrand C."/>
            <person name="Pinhassi J."/>
            <person name="Andersson A.F."/>
        </authorList>
    </citation>
    <scope>NUCLEOTIDE SEQUENCE [LARGE SCALE GENOMIC DNA]</scope>
    <source>
        <strain evidence="2">BACL18 MAG-120507-bin52</strain>
    </source>
</reference>
<comment type="caution">
    <text evidence="2">The sequence shown here is derived from an EMBL/GenBank/DDBJ whole genome shotgun (WGS) entry which is preliminary data.</text>
</comment>
<evidence type="ECO:0000256" key="1">
    <source>
        <dbReference type="SAM" id="MobiDB-lite"/>
    </source>
</evidence>
<evidence type="ECO:0000313" key="3">
    <source>
        <dbReference type="Proteomes" id="UP000051269"/>
    </source>
</evidence>
<name>A0A0R2RQI7_9BACT</name>
<feature type="region of interest" description="Disordered" evidence="1">
    <location>
        <begin position="1"/>
        <end position="61"/>
    </location>
</feature>
<accession>A0A0R2RQI7</accession>
<dbReference type="EMBL" id="LIBO01000042">
    <property type="protein sequence ID" value="KRO62701.1"/>
    <property type="molecule type" value="Genomic_DNA"/>
</dbReference>
<dbReference type="Proteomes" id="UP000051269">
    <property type="component" value="Unassembled WGS sequence"/>
</dbReference>
<feature type="compositionally biased region" description="Basic and acidic residues" evidence="1">
    <location>
        <begin position="47"/>
        <end position="61"/>
    </location>
</feature>
<feature type="compositionally biased region" description="Acidic residues" evidence="1">
    <location>
        <begin position="1"/>
        <end position="10"/>
    </location>
</feature>